<feature type="compositionally biased region" description="Basic and acidic residues" evidence="1">
    <location>
        <begin position="21"/>
        <end position="42"/>
    </location>
</feature>
<keyword evidence="3" id="KW-1185">Reference proteome</keyword>
<evidence type="ECO:0000313" key="3">
    <source>
        <dbReference type="Proteomes" id="UP001157355"/>
    </source>
</evidence>
<dbReference type="RefSeq" id="WP_284324424.1">
    <property type="nucleotide sequence ID" value="NZ_BSPP01000004.1"/>
</dbReference>
<protein>
    <submittedName>
        <fullName evidence="2">Uncharacterized protein</fullName>
    </submittedName>
</protein>
<sequence>MLNILADALLIALRASPTPTPRDRFPTRPTETRWTKQTSERL</sequence>
<gene>
    <name evidence="2" type="ORF">GCM10010873_11980</name>
</gene>
<evidence type="ECO:0000256" key="1">
    <source>
        <dbReference type="SAM" id="MobiDB-lite"/>
    </source>
</evidence>
<comment type="caution">
    <text evidence="2">The sequence shown here is derived from an EMBL/GenBank/DDBJ whole genome shotgun (WGS) entry which is preliminary data.</text>
</comment>
<feature type="region of interest" description="Disordered" evidence="1">
    <location>
        <begin position="15"/>
        <end position="42"/>
    </location>
</feature>
<dbReference type="EMBL" id="BSPP01000004">
    <property type="protein sequence ID" value="GLS86224.1"/>
    <property type="molecule type" value="Genomic_DNA"/>
</dbReference>
<reference evidence="2 3" key="1">
    <citation type="journal article" date="2014" name="Int. J. Syst. Evol. Microbiol.">
        <title>Complete genome sequence of Corynebacterium casei LMG S-19264T (=DSM 44701T), isolated from a smear-ripened cheese.</title>
        <authorList>
            <consortium name="US DOE Joint Genome Institute (JGI-PGF)"/>
            <person name="Walter F."/>
            <person name="Albersmeier A."/>
            <person name="Kalinowski J."/>
            <person name="Ruckert C."/>
        </authorList>
    </citation>
    <scope>NUCLEOTIDE SEQUENCE [LARGE SCALE GENOMIC DNA]</scope>
    <source>
        <strain evidence="2 3">NBRC 111766</strain>
    </source>
</reference>
<accession>A0AA37WZX3</accession>
<proteinExistence type="predicted"/>
<name>A0AA37WZX3_9RHOB</name>
<evidence type="ECO:0000313" key="2">
    <source>
        <dbReference type="EMBL" id="GLS86224.1"/>
    </source>
</evidence>
<organism evidence="2 3">
    <name type="scientific">Cypionkella aquatica</name>
    <dbReference type="NCBI Taxonomy" id="1756042"/>
    <lineage>
        <taxon>Bacteria</taxon>
        <taxon>Pseudomonadati</taxon>
        <taxon>Pseudomonadota</taxon>
        <taxon>Alphaproteobacteria</taxon>
        <taxon>Rhodobacterales</taxon>
        <taxon>Paracoccaceae</taxon>
        <taxon>Cypionkella</taxon>
    </lineage>
</organism>
<dbReference type="AlphaFoldDB" id="A0AA37WZX3"/>
<dbReference type="Proteomes" id="UP001157355">
    <property type="component" value="Unassembled WGS sequence"/>
</dbReference>